<dbReference type="PROSITE" id="PS50234">
    <property type="entry name" value="VWFA"/>
    <property type="match status" value="2"/>
</dbReference>
<proteinExistence type="predicted"/>
<name>A0A8J1XQD4_OWEFU</name>
<dbReference type="PANTHER" id="PTHR24020:SF84">
    <property type="entry name" value="VWFA DOMAIN-CONTAINING PROTEIN"/>
    <property type="match status" value="1"/>
</dbReference>
<dbReference type="SUPFAM" id="SSF53300">
    <property type="entry name" value="vWA-like"/>
    <property type="match status" value="2"/>
</dbReference>
<dbReference type="Proteomes" id="UP000749559">
    <property type="component" value="Unassembled WGS sequence"/>
</dbReference>
<sequence length="466" mass="52068">MMMLTVLFSVTIFAHSVTYAAKCNAVDEAKLCADIVLAFDTSCSVSDATKDGAKVFMDDFVSLFNSVGKPNLPANSTDFTFTQFGLLAYDLEARKIFGFGDQPSKDFVQGKIDEFDHTPVTCKTGIHRALKMAKEEFFDSGTQDDRTPNILILLTDGRTQPKKFIPQVNKTMNVLLELNNTYVFVVVLPNKFDKDDENDTLKQLNMLAPEGNRFSYLNAESNLSLAKEVRQRIGGFDPCPVCVSDEGQACIPETPLDILLIIDHSKSIKPDNLKVLQEAMIELVNAFEIVGDEAHGVKFSIITYNKKAEILLYFNSTEASSKEGTLGILKTMSLKQGKDTRTDLALQLANSKIFNAAFGDRLGAANIIILATDGKTMKKKFQKNTITAADELKSRGESVDIFLLGLPTRRKKNLDVQIREWDSIPSKPVKDHFKKFEFFTDIEPYISQLKSFICEDQKRFIASFDV</sequence>
<evidence type="ECO:0000313" key="2">
    <source>
        <dbReference type="Proteomes" id="UP000749559"/>
    </source>
</evidence>
<dbReference type="Pfam" id="PF00092">
    <property type="entry name" value="VWA"/>
    <property type="match status" value="2"/>
</dbReference>
<organism evidence="1 2">
    <name type="scientific">Owenia fusiformis</name>
    <name type="common">Polychaete worm</name>
    <dbReference type="NCBI Taxonomy" id="6347"/>
    <lineage>
        <taxon>Eukaryota</taxon>
        <taxon>Metazoa</taxon>
        <taxon>Spiralia</taxon>
        <taxon>Lophotrochozoa</taxon>
        <taxon>Annelida</taxon>
        <taxon>Polychaeta</taxon>
        <taxon>Sedentaria</taxon>
        <taxon>Canalipalpata</taxon>
        <taxon>Sabellida</taxon>
        <taxon>Oweniida</taxon>
        <taxon>Oweniidae</taxon>
        <taxon>Owenia</taxon>
    </lineage>
</organism>
<gene>
    <name evidence="1" type="ORF">OFUS_LOCUS5898</name>
</gene>
<dbReference type="InterPro" id="IPR050525">
    <property type="entry name" value="ECM_Assembly_Org"/>
</dbReference>
<accession>A0A8J1XQD4</accession>
<dbReference type="SMART" id="SM00327">
    <property type="entry name" value="VWA"/>
    <property type="match status" value="2"/>
</dbReference>
<keyword evidence="2" id="KW-1185">Reference proteome</keyword>
<dbReference type="InterPro" id="IPR002035">
    <property type="entry name" value="VWF_A"/>
</dbReference>
<dbReference type="AlphaFoldDB" id="A0A8J1XQD4"/>
<comment type="caution">
    <text evidence="1">The sequence shown here is derived from an EMBL/GenBank/DDBJ whole genome shotgun (WGS) entry which is preliminary data.</text>
</comment>
<evidence type="ECO:0000313" key="1">
    <source>
        <dbReference type="EMBL" id="CAH1779051.1"/>
    </source>
</evidence>
<dbReference type="InterPro" id="IPR036465">
    <property type="entry name" value="vWFA_dom_sf"/>
</dbReference>
<dbReference type="Gene3D" id="3.40.50.410">
    <property type="entry name" value="von Willebrand factor, type A domain"/>
    <property type="match status" value="2"/>
</dbReference>
<dbReference type="PANTHER" id="PTHR24020">
    <property type="entry name" value="COLLAGEN ALPHA"/>
    <property type="match status" value="1"/>
</dbReference>
<protein>
    <submittedName>
        <fullName evidence="1">Uncharacterized protein</fullName>
    </submittedName>
</protein>
<dbReference type="EMBL" id="CAIIXF020000003">
    <property type="protein sequence ID" value="CAH1779051.1"/>
    <property type="molecule type" value="Genomic_DNA"/>
</dbReference>
<dbReference type="OrthoDB" id="2015116at2759"/>
<dbReference type="CDD" id="cd01450">
    <property type="entry name" value="vWFA_subfamily_ECM"/>
    <property type="match status" value="1"/>
</dbReference>
<reference evidence="1" key="1">
    <citation type="submission" date="2022-03" db="EMBL/GenBank/DDBJ databases">
        <authorList>
            <person name="Martin C."/>
        </authorList>
    </citation>
    <scope>NUCLEOTIDE SEQUENCE</scope>
</reference>